<evidence type="ECO:0000256" key="3">
    <source>
        <dbReference type="PIRSR" id="PIRSR607837-1"/>
    </source>
</evidence>
<dbReference type="Proteomes" id="UP000199514">
    <property type="component" value="Unassembled WGS sequence"/>
</dbReference>
<dbReference type="GO" id="GO:0046872">
    <property type="term" value="F:metal ion binding"/>
    <property type="evidence" value="ECO:0007669"/>
    <property type="project" value="UniProtKB-KW"/>
</dbReference>
<dbReference type="PANTHER" id="PTHR37302">
    <property type="entry name" value="SLR1116 PROTEIN"/>
    <property type="match status" value="1"/>
</dbReference>
<evidence type="ECO:0000256" key="1">
    <source>
        <dbReference type="ARBA" id="ARBA00008635"/>
    </source>
</evidence>
<organism evidence="4 5">
    <name type="scientific">Flexibacter flexilis DSM 6793</name>
    <dbReference type="NCBI Taxonomy" id="927664"/>
    <lineage>
        <taxon>Bacteria</taxon>
        <taxon>Pseudomonadati</taxon>
        <taxon>Bacteroidota</taxon>
        <taxon>Cytophagia</taxon>
        <taxon>Cytophagales</taxon>
        <taxon>Flexibacteraceae</taxon>
        <taxon>Flexibacter</taxon>
    </lineage>
</organism>
<dbReference type="Pfam" id="PF05163">
    <property type="entry name" value="DinB"/>
    <property type="match status" value="1"/>
</dbReference>
<dbReference type="Gene3D" id="1.20.120.450">
    <property type="entry name" value="dinb family like domain"/>
    <property type="match status" value="1"/>
</dbReference>
<dbReference type="STRING" id="927664.SAMN05421780_101415"/>
<keyword evidence="5" id="KW-1185">Reference proteome</keyword>
<dbReference type="EMBL" id="FOLE01000001">
    <property type="protein sequence ID" value="SFB77401.1"/>
    <property type="molecule type" value="Genomic_DNA"/>
</dbReference>
<dbReference type="SUPFAM" id="SSF109854">
    <property type="entry name" value="DinB/YfiT-like putative metalloenzymes"/>
    <property type="match status" value="1"/>
</dbReference>
<reference evidence="4 5" key="1">
    <citation type="submission" date="2016-10" db="EMBL/GenBank/DDBJ databases">
        <authorList>
            <person name="de Groot N.N."/>
        </authorList>
    </citation>
    <scope>NUCLEOTIDE SEQUENCE [LARGE SCALE GENOMIC DNA]</scope>
    <source>
        <strain evidence="4 5">DSM 6793</strain>
    </source>
</reference>
<gene>
    <name evidence="4" type="ORF">SAMN05421780_101415</name>
</gene>
<feature type="binding site" evidence="3">
    <location>
        <position position="50"/>
    </location>
    <ligand>
        <name>a divalent metal cation</name>
        <dbReference type="ChEBI" id="CHEBI:60240"/>
    </ligand>
</feature>
<dbReference type="InterPro" id="IPR007837">
    <property type="entry name" value="DinB"/>
</dbReference>
<accession>A0A1I1DR74</accession>
<proteinExistence type="inferred from homology"/>
<evidence type="ECO:0000313" key="4">
    <source>
        <dbReference type="EMBL" id="SFB77401.1"/>
    </source>
</evidence>
<dbReference type="AlphaFoldDB" id="A0A1I1DR74"/>
<feature type="binding site" evidence="3">
    <location>
        <position position="136"/>
    </location>
    <ligand>
        <name>a divalent metal cation</name>
        <dbReference type="ChEBI" id="CHEBI:60240"/>
    </ligand>
</feature>
<evidence type="ECO:0000256" key="2">
    <source>
        <dbReference type="ARBA" id="ARBA00022723"/>
    </source>
</evidence>
<name>A0A1I1DR74_9BACT</name>
<dbReference type="RefSeq" id="WP_091506451.1">
    <property type="nucleotide sequence ID" value="NZ_FOLE01000001.1"/>
</dbReference>
<dbReference type="OrthoDB" id="9811413at2"/>
<keyword evidence="2 3" id="KW-0479">Metal-binding</keyword>
<sequence length="168" mass="18993">MSIKTLITSYAGSNLQANRQFADWLQTQTPELLQHETASSFSGILQTLNHIWAAEETWCTRIFGNTDGVMRYGLQELDAPEVFEGIVSRSAKLAEMVSQLPAETFEQPLSVKTPWFEGNLTIAEYLLHVFNHGTYHRGQIVTMAHQLGLTQMPSTDFLFFCIQTTPQH</sequence>
<protein>
    <submittedName>
        <fullName evidence="4">Uncharacterized damage-inducible protein DinB (Forms a four-helix bundle)</fullName>
    </submittedName>
</protein>
<comment type="similarity">
    <text evidence="1">Belongs to the DinB family.</text>
</comment>
<evidence type="ECO:0000313" key="5">
    <source>
        <dbReference type="Proteomes" id="UP000199514"/>
    </source>
</evidence>
<dbReference type="PANTHER" id="PTHR37302:SF3">
    <property type="entry name" value="DAMAGE-INDUCIBLE PROTEIN DINB"/>
    <property type="match status" value="1"/>
</dbReference>
<feature type="binding site" evidence="3">
    <location>
        <position position="132"/>
    </location>
    <ligand>
        <name>a divalent metal cation</name>
        <dbReference type="ChEBI" id="CHEBI:60240"/>
    </ligand>
</feature>
<dbReference type="InterPro" id="IPR034660">
    <property type="entry name" value="DinB/YfiT-like"/>
</dbReference>